<feature type="domain" description="BEN" evidence="1">
    <location>
        <begin position="94"/>
        <end position="192"/>
    </location>
</feature>
<dbReference type="PROSITE" id="PS51457">
    <property type="entry name" value="BEN"/>
    <property type="match status" value="1"/>
</dbReference>
<dbReference type="EMBL" id="GDHF01025866">
    <property type="protein sequence ID" value="JAI26448.1"/>
    <property type="molecule type" value="Transcribed_RNA"/>
</dbReference>
<gene>
    <name evidence="2" type="ORF">c0_g1_i2</name>
</gene>
<dbReference type="GO" id="GO:0003677">
    <property type="term" value="F:DNA binding"/>
    <property type="evidence" value="ECO:0007669"/>
    <property type="project" value="InterPro"/>
</dbReference>
<protein>
    <recommendedName>
        <fullName evidence="1">BEN domain-containing protein</fullName>
    </recommendedName>
</protein>
<evidence type="ECO:0000313" key="2">
    <source>
        <dbReference type="EMBL" id="JAI26448.1"/>
    </source>
</evidence>
<organism evidence="2">
    <name type="scientific">Bactrocera latifrons</name>
    <name type="common">Malaysian fruit fly</name>
    <name type="synonym">Chaetodacus latifrons</name>
    <dbReference type="NCBI Taxonomy" id="174628"/>
    <lineage>
        <taxon>Eukaryota</taxon>
        <taxon>Metazoa</taxon>
        <taxon>Ecdysozoa</taxon>
        <taxon>Arthropoda</taxon>
        <taxon>Hexapoda</taxon>
        <taxon>Insecta</taxon>
        <taxon>Pterygota</taxon>
        <taxon>Neoptera</taxon>
        <taxon>Endopterygota</taxon>
        <taxon>Diptera</taxon>
        <taxon>Brachycera</taxon>
        <taxon>Muscomorpha</taxon>
        <taxon>Tephritoidea</taxon>
        <taxon>Tephritidae</taxon>
        <taxon>Bactrocera</taxon>
        <taxon>Bactrocera</taxon>
    </lineage>
</organism>
<dbReference type="Pfam" id="PF10523">
    <property type="entry name" value="BEN"/>
    <property type="match status" value="1"/>
</dbReference>
<evidence type="ECO:0000259" key="1">
    <source>
        <dbReference type="PROSITE" id="PS51457"/>
    </source>
</evidence>
<reference evidence="2" key="1">
    <citation type="submission" date="2015-06" db="EMBL/GenBank/DDBJ databases">
        <authorList>
            <person name="Hoefler B.C."/>
            <person name="Straight P.D."/>
        </authorList>
    </citation>
    <scope>NUCLEOTIDE SEQUENCE</scope>
</reference>
<dbReference type="Gene3D" id="1.10.10.2590">
    <property type="entry name" value="BEN domain"/>
    <property type="match status" value="1"/>
</dbReference>
<dbReference type="OrthoDB" id="8186171at2759"/>
<dbReference type="InterPro" id="IPR018379">
    <property type="entry name" value="BEN_domain"/>
</dbReference>
<accession>A0A0K8UIS4</accession>
<sequence>MSNQSNSSRNRGICNCNFYVEAENSVKVPTHIFVEDLLPGCPVREDLPYRHRLLLYPKDDNEINLEEGKSEKSTQYNEVDEQRRKDVRTFMYIGPNGTIISKLEFYTILWDSLEVCTQSLLTILFDYDTLATHSVPSKLLARHQQSNGIPKLPLDPLKIKDIIFFVKKRFQCKEREVRNAIIKKCMNVAEAGYRSKWLALYPSI</sequence>
<dbReference type="AlphaFoldDB" id="A0A0K8UIS4"/>
<dbReference type="SMART" id="SM01025">
    <property type="entry name" value="BEN"/>
    <property type="match status" value="1"/>
</dbReference>
<proteinExistence type="predicted"/>
<name>A0A0K8UIS4_BACLA</name>